<gene>
    <name evidence="1" type="ORF">pdul_cds_404</name>
</gene>
<accession>S4VX14</accession>
<sequence>MATPHRQEKKKSLLDTFFEDNNDKQDRDTTIVFLTHATHARVSLSGSQMETVGDFPLALLPSLALECVFDAYIAAAMPTHASRRRAQRWLATHWTLRDINEFCRAARRAHTRMATPSVLVAGTRLFEWEGFEDALPMGSGSLTLVVGARGPSGKTTAAKRLVEKMSAEIDRVCGVQSSADKRLDALMIRGLEGARTPEDIERSALWFTCRTRMGTNRAACRPRAVRIDGTAALFPPTRAGFVHDTKLRLKRCAAVFRHALVHAVAVPNPDSVYDPSVASLEADRIVVSTGSDFGARTAAAAVAAPLVGMDEHRLLLLLHYLPPFTALVFERLRGSTAGRHAFDPATTRISAVSGLLGEM</sequence>
<reference evidence="1 2" key="1">
    <citation type="journal article" date="2013" name="Science">
        <title>Pandoraviruses: amoeba viruses with genomes up to 2.5 Mb reaching that of parasitic eukaryotes.</title>
        <authorList>
            <person name="Philippe N."/>
            <person name="Legendre M."/>
            <person name="Doutre G."/>
            <person name="Coute Y."/>
            <person name="Poirot O."/>
            <person name="Lescot M."/>
            <person name="Arslan D."/>
            <person name="Seltzer V."/>
            <person name="Bertaux L."/>
            <person name="Bruley C."/>
            <person name="Garin J."/>
            <person name="Claverie J.M."/>
            <person name="Abergel C."/>
        </authorList>
    </citation>
    <scope>NUCLEOTIDE SEQUENCE [LARGE SCALE GENOMIC DNA]</scope>
    <source>
        <strain evidence="1">Melbourne</strain>
    </source>
</reference>
<dbReference type="Proteomes" id="UP000201566">
    <property type="component" value="Segment"/>
</dbReference>
<dbReference type="GeneID" id="16512982"/>
<organism evidence="1 2">
    <name type="scientific">Pandoravirus dulcis</name>
    <dbReference type="NCBI Taxonomy" id="1349409"/>
    <lineage>
        <taxon>Viruses</taxon>
        <taxon>Pandoravirus</taxon>
    </lineage>
</organism>
<name>S4VX14_9VIRU</name>
<evidence type="ECO:0000313" key="1">
    <source>
        <dbReference type="EMBL" id="AGO82449.1"/>
    </source>
</evidence>
<proteinExistence type="predicted"/>
<evidence type="ECO:0000313" key="2">
    <source>
        <dbReference type="Proteomes" id="UP000201566"/>
    </source>
</evidence>
<dbReference type="RefSeq" id="YP_008319118.1">
    <property type="nucleotide sequence ID" value="NC_021858.1"/>
</dbReference>
<dbReference type="KEGG" id="vg:16512982"/>
<protein>
    <submittedName>
        <fullName evidence="1">Uncharacterized protein</fullName>
    </submittedName>
</protein>
<dbReference type="EMBL" id="KC977570">
    <property type="protein sequence ID" value="AGO82449.1"/>
    <property type="molecule type" value="Genomic_DNA"/>
</dbReference>